<dbReference type="Proteomes" id="UP000245764">
    <property type="component" value="Chromosome 4"/>
</dbReference>
<evidence type="ECO:0000313" key="3">
    <source>
        <dbReference type="Proteomes" id="UP000245764"/>
    </source>
</evidence>
<protein>
    <submittedName>
        <fullName evidence="2">Uncharacterized protein</fullName>
    </submittedName>
</protein>
<evidence type="ECO:0000256" key="1">
    <source>
        <dbReference type="SAM" id="SignalP"/>
    </source>
</evidence>
<dbReference type="AlphaFoldDB" id="A0A2H1GCD7"/>
<organism evidence="2 3">
    <name type="scientific">Zymoseptoria tritici ST99CH_1E4</name>
    <dbReference type="NCBI Taxonomy" id="1276532"/>
    <lineage>
        <taxon>Eukaryota</taxon>
        <taxon>Fungi</taxon>
        <taxon>Dikarya</taxon>
        <taxon>Ascomycota</taxon>
        <taxon>Pezizomycotina</taxon>
        <taxon>Dothideomycetes</taxon>
        <taxon>Dothideomycetidae</taxon>
        <taxon>Mycosphaerellales</taxon>
        <taxon>Mycosphaerellaceae</taxon>
        <taxon>Zymoseptoria</taxon>
    </lineage>
</organism>
<gene>
    <name evidence="2" type="ORF">ZT1E4_G5439</name>
</gene>
<accession>A0A2H1GCD7</accession>
<dbReference type="EMBL" id="LT854256">
    <property type="protein sequence ID" value="SMR51220.1"/>
    <property type="molecule type" value="Genomic_DNA"/>
</dbReference>
<keyword evidence="1" id="KW-0732">Signal</keyword>
<evidence type="ECO:0000313" key="2">
    <source>
        <dbReference type="EMBL" id="SMR51220.1"/>
    </source>
</evidence>
<sequence length="127" mass="12977">MKLTGASALAIFIAAAHAAPTGPPAAALEARVDGNANATVAVAHFALSLLVSPADLSGTIQTIQTAEATVAMAVTAAHHVLSLLAIHMTATVLPLRIPATTAVTSRSVLLSQLARLSTEHRIDGWVW</sequence>
<reference evidence="3" key="1">
    <citation type="submission" date="2017-05" db="EMBL/GenBank/DDBJ databases">
        <authorList>
            <person name="Song R."/>
            <person name="Chenine A.L."/>
            <person name="Ruprecht R.M."/>
        </authorList>
    </citation>
    <scope>NUCLEOTIDE SEQUENCE [LARGE SCALE GENOMIC DNA]</scope>
</reference>
<feature type="chain" id="PRO_5013661928" evidence="1">
    <location>
        <begin position="19"/>
        <end position="127"/>
    </location>
</feature>
<name>A0A2H1GCD7_ZYMTR</name>
<feature type="signal peptide" evidence="1">
    <location>
        <begin position="1"/>
        <end position="18"/>
    </location>
</feature>
<proteinExistence type="predicted"/>